<sequence length="195" mass="21706">MESIAAAIYIDLNGDLEKLWPILNGLLEPRDIIEENRKLHEICQKMQSKQVEIKHTRDTGSIITASVYMDDHFVASGSSDILETARLNAATLALSKLPQSTPADDDVVAGIDGDVEIEAKTKLNELCQKKKWTEPIYKIDKVLGPPHERVYISSVVVVTPDRMIYTRGDGKRKLIRSENSAASLMIPYLPGPNHV</sequence>
<evidence type="ECO:0000313" key="4">
    <source>
        <dbReference type="Proteomes" id="UP001652623"/>
    </source>
</evidence>
<protein>
    <submittedName>
        <fullName evidence="5">Ribonuclease 3-like protein 2 isoform X1</fullName>
    </submittedName>
</protein>
<keyword evidence="1" id="KW-0378">Hydrolase</keyword>
<evidence type="ECO:0000256" key="1">
    <source>
        <dbReference type="ARBA" id="ARBA00022801"/>
    </source>
</evidence>
<organism evidence="4 5">
    <name type="scientific">Ziziphus jujuba</name>
    <name type="common">Chinese jujube</name>
    <name type="synonym">Ziziphus sativa</name>
    <dbReference type="NCBI Taxonomy" id="326968"/>
    <lineage>
        <taxon>Eukaryota</taxon>
        <taxon>Viridiplantae</taxon>
        <taxon>Streptophyta</taxon>
        <taxon>Embryophyta</taxon>
        <taxon>Tracheophyta</taxon>
        <taxon>Spermatophyta</taxon>
        <taxon>Magnoliopsida</taxon>
        <taxon>eudicotyledons</taxon>
        <taxon>Gunneridae</taxon>
        <taxon>Pentapetalae</taxon>
        <taxon>rosids</taxon>
        <taxon>fabids</taxon>
        <taxon>Rosales</taxon>
        <taxon>Rhamnaceae</taxon>
        <taxon>Paliureae</taxon>
        <taxon>Ziziphus</taxon>
    </lineage>
</organism>
<name>A0ABM3ZTK4_ZIZJJ</name>
<feature type="domain" description="DRBM" evidence="3">
    <location>
        <begin position="118"/>
        <end position="190"/>
    </location>
</feature>
<dbReference type="CDD" id="cd00048">
    <property type="entry name" value="DSRM_SF"/>
    <property type="match status" value="1"/>
</dbReference>
<evidence type="ECO:0000256" key="2">
    <source>
        <dbReference type="PROSITE-ProRule" id="PRU00266"/>
    </source>
</evidence>
<keyword evidence="2" id="KW-0694">RNA-binding</keyword>
<accession>A0ABM3ZTK4</accession>
<keyword evidence="4" id="KW-1185">Reference proteome</keyword>
<gene>
    <name evidence="5" type="primary">LOC107410361</name>
</gene>
<reference evidence="5" key="1">
    <citation type="submission" date="2025-08" db="UniProtKB">
        <authorList>
            <consortium name="RefSeq"/>
        </authorList>
    </citation>
    <scope>IDENTIFICATION</scope>
    <source>
        <tissue evidence="5">Seedling</tissue>
    </source>
</reference>
<dbReference type="PROSITE" id="PS50137">
    <property type="entry name" value="DS_RBD"/>
    <property type="match status" value="1"/>
</dbReference>
<dbReference type="Gene3D" id="3.30.160.20">
    <property type="match status" value="2"/>
</dbReference>
<dbReference type="PANTHER" id="PTHR14950:SF49">
    <property type="entry name" value="RIBONUCLEASE 3-LIKE PROTEIN 2-RELATED"/>
    <property type="match status" value="1"/>
</dbReference>
<dbReference type="GeneID" id="107410361"/>
<evidence type="ECO:0000313" key="5">
    <source>
        <dbReference type="RefSeq" id="XP_060667812.1"/>
    </source>
</evidence>
<dbReference type="InterPro" id="IPR014720">
    <property type="entry name" value="dsRBD_dom"/>
</dbReference>
<dbReference type="RefSeq" id="XP_060667812.1">
    <property type="nucleotide sequence ID" value="XM_060811829.1"/>
</dbReference>
<dbReference type="Proteomes" id="UP001652623">
    <property type="component" value="Chromosome 10"/>
</dbReference>
<dbReference type="Pfam" id="PF00035">
    <property type="entry name" value="dsrm"/>
    <property type="match status" value="2"/>
</dbReference>
<dbReference type="SUPFAM" id="SSF54768">
    <property type="entry name" value="dsRNA-binding domain-like"/>
    <property type="match status" value="2"/>
</dbReference>
<evidence type="ECO:0000259" key="3">
    <source>
        <dbReference type="PROSITE" id="PS50137"/>
    </source>
</evidence>
<proteinExistence type="predicted"/>
<dbReference type="SMART" id="SM00358">
    <property type="entry name" value="DSRM"/>
    <property type="match status" value="2"/>
</dbReference>
<dbReference type="PANTHER" id="PTHR14950">
    <property type="entry name" value="DICER-RELATED"/>
    <property type="match status" value="1"/>
</dbReference>